<dbReference type="GO" id="GO:0000156">
    <property type="term" value="F:phosphorelay response regulator activity"/>
    <property type="evidence" value="ECO:0007669"/>
    <property type="project" value="TreeGrafter"/>
</dbReference>
<keyword evidence="1" id="KW-0597">Phosphoprotein</keyword>
<feature type="domain" description="Response regulatory" evidence="7">
    <location>
        <begin position="1"/>
        <end position="49"/>
    </location>
</feature>
<dbReference type="PANTHER" id="PTHR48111:SF1">
    <property type="entry name" value="TWO-COMPONENT RESPONSE REGULATOR ORR33"/>
    <property type="match status" value="1"/>
</dbReference>
<dbReference type="InterPro" id="IPR001789">
    <property type="entry name" value="Sig_transdc_resp-reg_receiver"/>
</dbReference>
<dbReference type="OrthoDB" id="9802426at2"/>
<dbReference type="Pfam" id="PF00072">
    <property type="entry name" value="Response_reg"/>
    <property type="match status" value="1"/>
</dbReference>
<dbReference type="RefSeq" id="WP_119761320.1">
    <property type="nucleotide sequence ID" value="NZ_QYUM01000003.1"/>
</dbReference>
<dbReference type="InterPro" id="IPR039420">
    <property type="entry name" value="WalR-like"/>
</dbReference>
<dbReference type="AlphaFoldDB" id="A0A418WJY2"/>
<name>A0A418WJY2_9SPHN</name>
<proteinExistence type="predicted"/>
<dbReference type="SUPFAM" id="SSF52172">
    <property type="entry name" value="CheY-like"/>
    <property type="match status" value="1"/>
</dbReference>
<evidence type="ECO:0000256" key="5">
    <source>
        <dbReference type="ARBA" id="ARBA00023163"/>
    </source>
</evidence>
<organism evidence="8 9">
    <name type="scientific">Sphingomonas cavernae</name>
    <dbReference type="NCBI Taxonomy" id="2320861"/>
    <lineage>
        <taxon>Bacteria</taxon>
        <taxon>Pseudomonadati</taxon>
        <taxon>Pseudomonadota</taxon>
        <taxon>Alphaproteobacteria</taxon>
        <taxon>Sphingomonadales</taxon>
        <taxon>Sphingomonadaceae</taxon>
        <taxon>Sphingomonas</taxon>
    </lineage>
</organism>
<dbReference type="GO" id="GO:0006355">
    <property type="term" value="P:regulation of DNA-templated transcription"/>
    <property type="evidence" value="ECO:0007669"/>
    <property type="project" value="TreeGrafter"/>
</dbReference>
<evidence type="ECO:0000259" key="7">
    <source>
        <dbReference type="PROSITE" id="PS50110"/>
    </source>
</evidence>
<evidence type="ECO:0000313" key="9">
    <source>
        <dbReference type="Proteomes" id="UP000286100"/>
    </source>
</evidence>
<evidence type="ECO:0000256" key="1">
    <source>
        <dbReference type="ARBA" id="ARBA00022553"/>
    </source>
</evidence>
<dbReference type="GO" id="GO:0005829">
    <property type="term" value="C:cytosol"/>
    <property type="evidence" value="ECO:0007669"/>
    <property type="project" value="TreeGrafter"/>
</dbReference>
<evidence type="ECO:0000256" key="3">
    <source>
        <dbReference type="ARBA" id="ARBA00023015"/>
    </source>
</evidence>
<reference evidence="8 9" key="1">
    <citation type="submission" date="2018-09" db="EMBL/GenBank/DDBJ databases">
        <authorList>
            <person name="Zhu H."/>
        </authorList>
    </citation>
    <scope>NUCLEOTIDE SEQUENCE [LARGE SCALE GENOMIC DNA]</scope>
    <source>
        <strain evidence="8 9">K2R01-6</strain>
    </source>
</reference>
<comment type="caution">
    <text evidence="8">The sequence shown here is derived from an EMBL/GenBank/DDBJ whole genome shotgun (WGS) entry which is preliminary data.</text>
</comment>
<keyword evidence="5" id="KW-0804">Transcription</keyword>
<dbReference type="GO" id="GO:0000976">
    <property type="term" value="F:transcription cis-regulatory region binding"/>
    <property type="evidence" value="ECO:0007669"/>
    <property type="project" value="TreeGrafter"/>
</dbReference>
<keyword evidence="4 8" id="KW-0238">DNA-binding</keyword>
<keyword evidence="9" id="KW-1185">Reference proteome</keyword>
<dbReference type="Gene3D" id="6.10.250.690">
    <property type="match status" value="1"/>
</dbReference>
<dbReference type="InterPro" id="IPR011006">
    <property type="entry name" value="CheY-like_superfamily"/>
</dbReference>
<protein>
    <submittedName>
        <fullName evidence="8">DNA-binding response regulator</fullName>
    </submittedName>
</protein>
<evidence type="ECO:0000256" key="2">
    <source>
        <dbReference type="ARBA" id="ARBA00023012"/>
    </source>
</evidence>
<evidence type="ECO:0000256" key="6">
    <source>
        <dbReference type="PROSITE-ProRule" id="PRU00169"/>
    </source>
</evidence>
<dbReference type="GO" id="GO:0032993">
    <property type="term" value="C:protein-DNA complex"/>
    <property type="evidence" value="ECO:0007669"/>
    <property type="project" value="TreeGrafter"/>
</dbReference>
<evidence type="ECO:0000256" key="4">
    <source>
        <dbReference type="ARBA" id="ARBA00023125"/>
    </source>
</evidence>
<sequence length="64" mass="7033">MIAATVLIMLITSRTDVDDIVTGLQAGADDYVIKPVDRSVLLARLEAIMRRAYLIEPRENCVSG</sequence>
<comment type="caution">
    <text evidence="6">Lacks conserved residue(s) required for the propagation of feature annotation.</text>
</comment>
<dbReference type="Proteomes" id="UP000286100">
    <property type="component" value="Unassembled WGS sequence"/>
</dbReference>
<dbReference type="EMBL" id="QYUM01000003">
    <property type="protein sequence ID" value="RJF90262.1"/>
    <property type="molecule type" value="Genomic_DNA"/>
</dbReference>
<keyword evidence="3" id="KW-0805">Transcription regulation</keyword>
<gene>
    <name evidence="8" type="ORF">D3876_08260</name>
</gene>
<accession>A0A418WJY2</accession>
<dbReference type="PANTHER" id="PTHR48111">
    <property type="entry name" value="REGULATOR OF RPOS"/>
    <property type="match status" value="1"/>
</dbReference>
<keyword evidence="2" id="KW-0902">Two-component regulatory system</keyword>
<evidence type="ECO:0000313" key="8">
    <source>
        <dbReference type="EMBL" id="RJF90262.1"/>
    </source>
</evidence>
<dbReference type="PROSITE" id="PS50110">
    <property type="entry name" value="RESPONSE_REGULATORY"/>
    <property type="match status" value="1"/>
</dbReference>